<keyword evidence="5 7" id="KW-0687">Ribonucleoprotein</keyword>
<keyword evidence="2 7" id="KW-0699">rRNA-binding</keyword>
<proteinExistence type="inferred from homology"/>
<evidence type="ECO:0000256" key="3">
    <source>
        <dbReference type="ARBA" id="ARBA00022884"/>
    </source>
</evidence>
<dbReference type="FunFam" id="1.10.8.50:FF:000001">
    <property type="entry name" value="30S ribosomal protein S13"/>
    <property type="match status" value="1"/>
</dbReference>
<dbReference type="GO" id="GO:0019843">
    <property type="term" value="F:rRNA binding"/>
    <property type="evidence" value="ECO:0007669"/>
    <property type="project" value="UniProtKB-UniRule"/>
</dbReference>
<dbReference type="Proteomes" id="UP000297288">
    <property type="component" value="Unassembled WGS sequence"/>
</dbReference>
<dbReference type="PIRSF" id="PIRSF002134">
    <property type="entry name" value="Ribosomal_S13"/>
    <property type="match status" value="1"/>
</dbReference>
<protein>
    <recommendedName>
        <fullName evidence="6 7">Small ribosomal subunit protein uS13</fullName>
    </recommendedName>
</protein>
<evidence type="ECO:0000256" key="2">
    <source>
        <dbReference type="ARBA" id="ARBA00022730"/>
    </source>
</evidence>
<evidence type="ECO:0000313" key="10">
    <source>
        <dbReference type="EMBL" id="SDC01557.1"/>
    </source>
</evidence>
<organism evidence="10 12">
    <name type="scientific">Geotoga petraea</name>
    <dbReference type="NCBI Taxonomy" id="28234"/>
    <lineage>
        <taxon>Bacteria</taxon>
        <taxon>Thermotogati</taxon>
        <taxon>Thermotogota</taxon>
        <taxon>Thermotogae</taxon>
        <taxon>Petrotogales</taxon>
        <taxon>Petrotogaceae</taxon>
        <taxon>Geotoga</taxon>
    </lineage>
</organism>
<dbReference type="Proteomes" id="UP000199322">
    <property type="component" value="Unassembled WGS sequence"/>
</dbReference>
<dbReference type="RefSeq" id="WP_091402062.1">
    <property type="nucleotide sequence ID" value="NZ_FMYV01000001.1"/>
</dbReference>
<dbReference type="HAMAP" id="MF_01315">
    <property type="entry name" value="Ribosomal_uS13"/>
    <property type="match status" value="1"/>
</dbReference>
<dbReference type="Pfam" id="PF00416">
    <property type="entry name" value="Ribosomal_S13"/>
    <property type="match status" value="1"/>
</dbReference>
<keyword evidence="12" id="KW-1185">Reference proteome</keyword>
<evidence type="ECO:0000256" key="4">
    <source>
        <dbReference type="ARBA" id="ARBA00022980"/>
    </source>
</evidence>
<reference evidence="11 13" key="2">
    <citation type="submission" date="2019-04" db="EMBL/GenBank/DDBJ databases">
        <title>Draft genome sequence data and analysis of a Fermenting Bacterium, Geotoga petraea strain HO-Geo1, isolated from heavy-oil petroleum reservoir in Russia.</title>
        <authorList>
            <person name="Grouzdev D.S."/>
            <person name="Semenova E.M."/>
            <person name="Sokolova D.S."/>
            <person name="Tourova T.P."/>
            <person name="Poltaraus A.B."/>
            <person name="Nazina T.N."/>
        </authorList>
    </citation>
    <scope>NUCLEOTIDE SEQUENCE [LARGE SCALE GENOMIC DNA]</scope>
    <source>
        <strain evidence="11 13">HO-Geo1</strain>
    </source>
</reference>
<dbReference type="GO" id="GO:0006412">
    <property type="term" value="P:translation"/>
    <property type="evidence" value="ECO:0007669"/>
    <property type="project" value="UniProtKB-UniRule"/>
</dbReference>
<evidence type="ECO:0000256" key="1">
    <source>
        <dbReference type="ARBA" id="ARBA00008080"/>
    </source>
</evidence>
<dbReference type="GO" id="GO:0003735">
    <property type="term" value="F:structural constituent of ribosome"/>
    <property type="evidence" value="ECO:0007669"/>
    <property type="project" value="InterPro"/>
</dbReference>
<evidence type="ECO:0000313" key="12">
    <source>
        <dbReference type="Proteomes" id="UP000199322"/>
    </source>
</evidence>
<dbReference type="NCBIfam" id="TIGR03631">
    <property type="entry name" value="uS13_bact"/>
    <property type="match status" value="1"/>
</dbReference>
<keyword evidence="3 7" id="KW-0694">RNA-binding</keyword>
<evidence type="ECO:0000256" key="6">
    <source>
        <dbReference type="ARBA" id="ARBA00035166"/>
    </source>
</evidence>
<evidence type="ECO:0000256" key="7">
    <source>
        <dbReference type="HAMAP-Rule" id="MF_01315"/>
    </source>
</evidence>
<dbReference type="PROSITE" id="PS00646">
    <property type="entry name" value="RIBOSOMAL_S13_1"/>
    <property type="match status" value="1"/>
</dbReference>
<keyword evidence="7" id="KW-0820">tRNA-binding</keyword>
<sequence>MARILGVEIPNNKKIFVSLQSIYGVGEKTAYDILNALEIDPEMKTKDLTDDQISKLSHYINETYLVEGDLRQEINKNIKRLIDIGSYRGKRHKAKLPVRGQKTHANARTRKGPRLTKIRKK</sequence>
<evidence type="ECO:0000256" key="9">
    <source>
        <dbReference type="SAM" id="MobiDB-lite"/>
    </source>
</evidence>
<dbReference type="EMBL" id="SRME01000001">
    <property type="protein sequence ID" value="TGG89090.1"/>
    <property type="molecule type" value="Genomic_DNA"/>
</dbReference>
<dbReference type="OrthoDB" id="9803610at2"/>
<dbReference type="InterPro" id="IPR001892">
    <property type="entry name" value="Ribosomal_uS13"/>
</dbReference>
<dbReference type="PANTHER" id="PTHR10871:SF1">
    <property type="entry name" value="SMALL RIBOSOMAL SUBUNIT PROTEIN US13M"/>
    <property type="match status" value="1"/>
</dbReference>
<evidence type="ECO:0000256" key="5">
    <source>
        <dbReference type="ARBA" id="ARBA00023274"/>
    </source>
</evidence>
<feature type="region of interest" description="Disordered" evidence="9">
    <location>
        <begin position="93"/>
        <end position="121"/>
    </location>
</feature>
<evidence type="ECO:0000256" key="8">
    <source>
        <dbReference type="RuleBase" id="RU003830"/>
    </source>
</evidence>
<accession>A0A1G6I4T8</accession>
<dbReference type="SUPFAM" id="SSF46946">
    <property type="entry name" value="S13-like H2TH domain"/>
    <property type="match status" value="1"/>
</dbReference>
<dbReference type="GO" id="GO:0000049">
    <property type="term" value="F:tRNA binding"/>
    <property type="evidence" value="ECO:0007669"/>
    <property type="project" value="UniProtKB-UniRule"/>
</dbReference>
<dbReference type="PANTHER" id="PTHR10871">
    <property type="entry name" value="30S RIBOSOMAL PROTEIN S13/40S RIBOSOMAL PROTEIN S18"/>
    <property type="match status" value="1"/>
</dbReference>
<comment type="similarity">
    <text evidence="1 7 8">Belongs to the universal ribosomal protein uS13 family.</text>
</comment>
<dbReference type="EMBL" id="FMYV01000001">
    <property type="protein sequence ID" value="SDC01557.1"/>
    <property type="molecule type" value="Genomic_DNA"/>
</dbReference>
<dbReference type="AlphaFoldDB" id="A0A1G6I4T8"/>
<keyword evidence="4 7" id="KW-0689">Ribosomal protein</keyword>
<dbReference type="InterPro" id="IPR019980">
    <property type="entry name" value="Ribosomal_uS13_bac-type"/>
</dbReference>
<dbReference type="InterPro" id="IPR010979">
    <property type="entry name" value="Ribosomal_uS13-like_H2TH"/>
</dbReference>
<evidence type="ECO:0000313" key="13">
    <source>
        <dbReference type="Proteomes" id="UP000297288"/>
    </source>
</evidence>
<dbReference type="GO" id="GO:0015935">
    <property type="term" value="C:small ribosomal subunit"/>
    <property type="evidence" value="ECO:0007669"/>
    <property type="project" value="TreeGrafter"/>
</dbReference>
<dbReference type="STRING" id="28234.SAMN04488588_0247"/>
<gene>
    <name evidence="7 11" type="primary">rpsM</name>
    <name evidence="11" type="ORF">E4650_02530</name>
    <name evidence="10" type="ORF">SAMN04488588_0247</name>
</gene>
<comment type="function">
    <text evidence="7">Located at the top of the head of the 30S subunit, it contacts several helices of the 16S rRNA. In the 70S ribosome it contacts the 23S rRNA (bridge B1a) and protein L5 of the 50S subunit (bridge B1b), connecting the 2 subunits; these bridges are implicated in subunit movement. Contacts the tRNAs in the A and P-sites.</text>
</comment>
<comment type="subunit">
    <text evidence="7">Part of the 30S ribosomal subunit. Forms a loose heterodimer with protein S19. Forms two bridges to the 50S subunit in the 70S ribosome.</text>
</comment>
<evidence type="ECO:0000313" key="11">
    <source>
        <dbReference type="EMBL" id="TGG89090.1"/>
    </source>
</evidence>
<reference evidence="10 12" key="1">
    <citation type="submission" date="2016-10" db="EMBL/GenBank/DDBJ databases">
        <authorList>
            <person name="de Groot N.N."/>
        </authorList>
    </citation>
    <scope>NUCLEOTIDE SEQUENCE [LARGE SCALE GENOMIC DNA]</scope>
    <source>
        <strain evidence="10 12">WG14</strain>
    </source>
</reference>
<dbReference type="Gene3D" id="4.10.910.10">
    <property type="entry name" value="30s ribosomal protein s13, domain 2"/>
    <property type="match status" value="1"/>
</dbReference>
<dbReference type="Gene3D" id="1.10.8.50">
    <property type="match status" value="1"/>
</dbReference>
<dbReference type="InterPro" id="IPR018269">
    <property type="entry name" value="Ribosomal_uS13_CS"/>
</dbReference>
<dbReference type="InterPro" id="IPR027437">
    <property type="entry name" value="Rbsml_uS13_C"/>
</dbReference>
<name>A0A1G6I4T8_9BACT</name>
<dbReference type="PROSITE" id="PS50159">
    <property type="entry name" value="RIBOSOMAL_S13_2"/>
    <property type="match status" value="1"/>
</dbReference>